<keyword evidence="2 5" id="KW-0808">Transferase</keyword>
<dbReference type="GO" id="GO:0008870">
    <property type="term" value="F:galactoside O-acetyltransferase activity"/>
    <property type="evidence" value="ECO:0007669"/>
    <property type="project" value="TreeGrafter"/>
</dbReference>
<dbReference type="Pfam" id="PF12464">
    <property type="entry name" value="Mac"/>
    <property type="match status" value="1"/>
</dbReference>
<evidence type="ECO:0000259" key="6">
    <source>
        <dbReference type="SMART" id="SM01266"/>
    </source>
</evidence>
<evidence type="ECO:0000313" key="7">
    <source>
        <dbReference type="EMBL" id="SNV46889.1"/>
    </source>
</evidence>
<dbReference type="AlphaFoldDB" id="A0AAJ4XAB1"/>
<keyword evidence="4 5" id="KW-0012">Acyltransferase</keyword>
<name>A0AAJ4XAB1_9SPHI</name>
<dbReference type="RefSeq" id="WP_093095120.1">
    <property type="nucleotide sequence ID" value="NZ_FNGK01000001.1"/>
</dbReference>
<sequence length="204" mass="23049">MNKSSKEKMIAGEPYIASGDELFKERQHAKLELQKFNLMDPTKIKARNQIIKQLFGKTTSRFFIEPPFYCDYGYNIEIGDNFYSNYNLTILDCAQVKIGDNVMIAPNVSLFTAGHPVDPVLRVEGWEYALPIEIGDNVWIGGNTVINPGVKIGSNTVIGSGSVVTKDIPENVVAAGNPCRVLREINIRDKVYYFRDLKYNFEEE</sequence>
<evidence type="ECO:0000256" key="2">
    <source>
        <dbReference type="ARBA" id="ARBA00022679"/>
    </source>
</evidence>
<evidence type="ECO:0000256" key="4">
    <source>
        <dbReference type="ARBA" id="ARBA00023315"/>
    </source>
</evidence>
<dbReference type="PROSITE" id="PS00101">
    <property type="entry name" value="HEXAPEP_TRANSFERASES"/>
    <property type="match status" value="1"/>
</dbReference>
<dbReference type="InterPro" id="IPR001451">
    <property type="entry name" value="Hexapep"/>
</dbReference>
<protein>
    <recommendedName>
        <fullName evidence="5">Acetyltransferase</fullName>
        <ecNumber evidence="5">2.3.1.-</ecNumber>
    </recommendedName>
</protein>
<dbReference type="SUPFAM" id="SSF51161">
    <property type="entry name" value="Trimeric LpxA-like enzymes"/>
    <property type="match status" value="1"/>
</dbReference>
<dbReference type="Gene3D" id="2.160.10.10">
    <property type="entry name" value="Hexapeptide repeat proteins"/>
    <property type="match status" value="1"/>
</dbReference>
<dbReference type="InterPro" id="IPR024688">
    <property type="entry name" value="Mac_dom"/>
</dbReference>
<dbReference type="InterPro" id="IPR018357">
    <property type="entry name" value="Hexapep_transf_CS"/>
</dbReference>
<dbReference type="EMBL" id="LT906468">
    <property type="protein sequence ID" value="SNV46889.1"/>
    <property type="molecule type" value="Genomic_DNA"/>
</dbReference>
<dbReference type="PANTHER" id="PTHR43017:SF1">
    <property type="entry name" value="ACETYLTRANSFERASE YJL218W-RELATED"/>
    <property type="match status" value="1"/>
</dbReference>
<dbReference type="InterPro" id="IPR039369">
    <property type="entry name" value="LacA-like"/>
</dbReference>
<comment type="similarity">
    <text evidence="1 5">Belongs to the transferase hexapeptide repeat family.</text>
</comment>
<feature type="domain" description="Maltose/galactoside acetyltransferase" evidence="6">
    <location>
        <begin position="6"/>
        <end position="60"/>
    </location>
</feature>
<dbReference type="FunFam" id="2.160.10.10:FF:000008">
    <property type="entry name" value="Maltose O-acetyltransferase"/>
    <property type="match status" value="1"/>
</dbReference>
<dbReference type="Pfam" id="PF00132">
    <property type="entry name" value="Hexapep"/>
    <property type="match status" value="1"/>
</dbReference>
<evidence type="ECO:0000256" key="3">
    <source>
        <dbReference type="ARBA" id="ARBA00022737"/>
    </source>
</evidence>
<accession>A0AAJ4XAB1</accession>
<evidence type="ECO:0000313" key="8">
    <source>
        <dbReference type="Proteomes" id="UP000215355"/>
    </source>
</evidence>
<dbReference type="PANTHER" id="PTHR43017">
    <property type="entry name" value="GALACTOSIDE O-ACETYLTRANSFERASE"/>
    <property type="match status" value="1"/>
</dbReference>
<dbReference type="SMART" id="SM01266">
    <property type="entry name" value="Mac"/>
    <property type="match status" value="1"/>
</dbReference>
<proteinExistence type="inferred from homology"/>
<keyword evidence="3" id="KW-0677">Repeat</keyword>
<dbReference type="KEGG" id="smiz:4412673_01301"/>
<dbReference type="CDD" id="cd03357">
    <property type="entry name" value="LbH_MAT_GAT"/>
    <property type="match status" value="1"/>
</dbReference>
<gene>
    <name evidence="7" type="primary">lacA</name>
    <name evidence="7" type="ORF">SAMEA4412673_01301</name>
</gene>
<dbReference type="InterPro" id="IPR011004">
    <property type="entry name" value="Trimer_LpxA-like_sf"/>
</dbReference>
<organism evidence="7 8">
    <name type="scientific">Sphingobacterium mizutaii</name>
    <dbReference type="NCBI Taxonomy" id="1010"/>
    <lineage>
        <taxon>Bacteria</taxon>
        <taxon>Pseudomonadati</taxon>
        <taxon>Bacteroidota</taxon>
        <taxon>Sphingobacteriia</taxon>
        <taxon>Sphingobacteriales</taxon>
        <taxon>Sphingobacteriaceae</taxon>
        <taxon>Sphingobacterium</taxon>
    </lineage>
</organism>
<reference evidence="7 8" key="1">
    <citation type="submission" date="2017-06" db="EMBL/GenBank/DDBJ databases">
        <authorList>
            <consortium name="Pathogen Informatics"/>
        </authorList>
    </citation>
    <scope>NUCLEOTIDE SEQUENCE [LARGE SCALE GENOMIC DNA]</scope>
    <source>
        <strain evidence="7 8">NCTC12149</strain>
    </source>
</reference>
<evidence type="ECO:0000256" key="1">
    <source>
        <dbReference type="ARBA" id="ARBA00007274"/>
    </source>
</evidence>
<dbReference type="EC" id="2.3.1.-" evidence="5"/>
<dbReference type="Proteomes" id="UP000215355">
    <property type="component" value="Chromosome 1"/>
</dbReference>
<evidence type="ECO:0000256" key="5">
    <source>
        <dbReference type="RuleBase" id="RU367021"/>
    </source>
</evidence>